<organism evidence="1 2">
    <name type="scientific">Campylobacter canadensis</name>
    <dbReference type="NCBI Taxonomy" id="449520"/>
    <lineage>
        <taxon>Bacteria</taxon>
        <taxon>Pseudomonadati</taxon>
        <taxon>Campylobacterota</taxon>
        <taxon>Epsilonproteobacteria</taxon>
        <taxon>Campylobacterales</taxon>
        <taxon>Campylobacteraceae</taxon>
        <taxon>Campylobacter</taxon>
    </lineage>
</organism>
<proteinExistence type="predicted"/>
<accession>A0ABS7WPT5</accession>
<dbReference type="RefSeq" id="WP_224325130.1">
    <property type="nucleotide sequence ID" value="NZ_JACGBB010000002.1"/>
</dbReference>
<comment type="caution">
    <text evidence="1">The sequence shown here is derived from an EMBL/GenBank/DDBJ whole genome shotgun (WGS) entry which is preliminary data.</text>
</comment>
<protein>
    <recommendedName>
        <fullName evidence="3">Glycosyl transferase</fullName>
    </recommendedName>
</protein>
<evidence type="ECO:0000313" key="1">
    <source>
        <dbReference type="EMBL" id="MBZ7986770.1"/>
    </source>
</evidence>
<dbReference type="InterPro" id="IPR029044">
    <property type="entry name" value="Nucleotide-diphossugar_trans"/>
</dbReference>
<name>A0ABS7WPT5_9BACT</name>
<reference evidence="1 2" key="1">
    <citation type="submission" date="2020-07" db="EMBL/GenBank/DDBJ databases">
        <title>Transfer of Campylobacter canadensis to the novel genus Avispirillum gen. nov., that also includes two novel species recovered from migratory waterfowl: Avispirillum anseris sp. nov. and Avispirillum brantae sp. nov.</title>
        <authorList>
            <person name="Miller W.G."/>
            <person name="Chapman M.H."/>
            <person name="Yee E."/>
            <person name="Inglis G.D."/>
        </authorList>
    </citation>
    <scope>NUCLEOTIDE SEQUENCE [LARGE SCALE GENOMIC DNA]</scope>
    <source>
        <strain evidence="1 2">L283</strain>
    </source>
</reference>
<dbReference type="Gene3D" id="3.90.550.20">
    <property type="match status" value="1"/>
</dbReference>
<evidence type="ECO:0000313" key="2">
    <source>
        <dbReference type="Proteomes" id="UP000786183"/>
    </source>
</evidence>
<evidence type="ECO:0008006" key="3">
    <source>
        <dbReference type="Google" id="ProtNLM"/>
    </source>
</evidence>
<dbReference type="EMBL" id="JACGBB010000002">
    <property type="protein sequence ID" value="MBZ7986770.1"/>
    <property type="molecule type" value="Genomic_DNA"/>
</dbReference>
<gene>
    <name evidence="1" type="ORF">AVCANL283_01390</name>
</gene>
<keyword evidence="2" id="KW-1185">Reference proteome</keyword>
<dbReference type="SUPFAM" id="SSF53448">
    <property type="entry name" value="Nucleotide-diphospho-sugar transferases"/>
    <property type="match status" value="1"/>
</dbReference>
<sequence>MKEVASFWYSKNLKSSLGGGILDKLTFKKNVNNCGLSSLEILCIKSFIDNNFTFTLYTYDKNNELFNRLQKELKNFYVKDANEIVDFSEYFDDNRGAGVAAFSDYFRFRMINKSNVAWVDTDMLCLKEFDLSDYVVITQAGSDGHLSPTTSMLKYPQNSELANYLIDESKKIIAGKKMVEWGVIGPVFLARAIKELKLEHILKEQEYACAINWADYQYFTSASYIDFPQNSVCAHLWTEMWKGFRDLPAINKDIKAPFNSIYERYKRKHNIYEFLEKLSYKL</sequence>
<dbReference type="Proteomes" id="UP000786183">
    <property type="component" value="Unassembled WGS sequence"/>
</dbReference>